<dbReference type="Proteomes" id="UP001320706">
    <property type="component" value="Unassembled WGS sequence"/>
</dbReference>
<gene>
    <name evidence="1" type="ORF">M8818_005424</name>
</gene>
<proteinExistence type="predicted"/>
<name>A0ACC3S7W5_9PEZI</name>
<sequence length="367" mass="40101">MIGPFPTIQWLETPAKPHLLRVLRTAPRVTVRCASLASAREGLVLSATIHRPVLLKLCRILAIRPIHQAFTTTSSANCGDVLPYSVLPSTEGYAQRVQALFESTVYQAGYFLLLLAIGLPSLLLCIEMAIFAVMHLFAFPWKPYDLSRYPDPLTAPTGGYSGEGKYQGGWLGVYAMIDAFNPWDIVKASGRGFRWLFVGRRKRFEDISYTGKIDGAGIQPPLGDATVPDYPATELQPSGDGRGPRTGTYASVEEDTAGLLTHARSHGEALSPERTRASTDEYGDLSTRQPIAQPSAQAFGGFDFGDAVYHKSPYIPPSPAADTEYRGAQGLGHSGDAEWNHWAGAQRGDASDEQSLRPPTYRTREDR</sequence>
<dbReference type="EMBL" id="JAMKPW020000033">
    <property type="protein sequence ID" value="KAK8201899.1"/>
    <property type="molecule type" value="Genomic_DNA"/>
</dbReference>
<organism evidence="1 2">
    <name type="scientific">Zalaria obscura</name>
    <dbReference type="NCBI Taxonomy" id="2024903"/>
    <lineage>
        <taxon>Eukaryota</taxon>
        <taxon>Fungi</taxon>
        <taxon>Dikarya</taxon>
        <taxon>Ascomycota</taxon>
        <taxon>Pezizomycotina</taxon>
        <taxon>Dothideomycetes</taxon>
        <taxon>Dothideomycetidae</taxon>
        <taxon>Dothideales</taxon>
        <taxon>Zalariaceae</taxon>
        <taxon>Zalaria</taxon>
    </lineage>
</organism>
<evidence type="ECO:0000313" key="1">
    <source>
        <dbReference type="EMBL" id="KAK8201899.1"/>
    </source>
</evidence>
<reference evidence="1" key="1">
    <citation type="submission" date="2024-02" db="EMBL/GenBank/DDBJ databases">
        <title>Metagenome Assembled Genome of Zalaria obscura JY119.</title>
        <authorList>
            <person name="Vighnesh L."/>
            <person name="Jagadeeshwari U."/>
            <person name="Venkata Ramana C."/>
            <person name="Sasikala C."/>
        </authorList>
    </citation>
    <scope>NUCLEOTIDE SEQUENCE</scope>
    <source>
        <strain evidence="1">JY119</strain>
    </source>
</reference>
<evidence type="ECO:0000313" key="2">
    <source>
        <dbReference type="Proteomes" id="UP001320706"/>
    </source>
</evidence>
<comment type="caution">
    <text evidence="1">The sequence shown here is derived from an EMBL/GenBank/DDBJ whole genome shotgun (WGS) entry which is preliminary data.</text>
</comment>
<accession>A0ACC3S7W5</accession>
<protein>
    <submittedName>
        <fullName evidence="1">Uncharacterized protein</fullName>
    </submittedName>
</protein>
<keyword evidence="2" id="KW-1185">Reference proteome</keyword>